<keyword evidence="2" id="KW-1185">Reference proteome</keyword>
<dbReference type="EMBL" id="VLLG01000008">
    <property type="protein sequence ID" value="TWI81025.1"/>
    <property type="molecule type" value="Genomic_DNA"/>
</dbReference>
<protein>
    <submittedName>
        <fullName evidence="1">Uncharacterized protein</fullName>
    </submittedName>
</protein>
<evidence type="ECO:0000313" key="2">
    <source>
        <dbReference type="Proteomes" id="UP000316778"/>
    </source>
</evidence>
<dbReference type="AlphaFoldDB" id="A0A562SIC2"/>
<organism evidence="1 2">
    <name type="scientific">Chitinophaga japonensis</name>
    <name type="common">Flexibacter japonensis</name>
    <dbReference type="NCBI Taxonomy" id="104662"/>
    <lineage>
        <taxon>Bacteria</taxon>
        <taxon>Pseudomonadati</taxon>
        <taxon>Bacteroidota</taxon>
        <taxon>Chitinophagia</taxon>
        <taxon>Chitinophagales</taxon>
        <taxon>Chitinophagaceae</taxon>
        <taxon>Chitinophaga</taxon>
    </lineage>
</organism>
<dbReference type="Proteomes" id="UP000316778">
    <property type="component" value="Unassembled WGS sequence"/>
</dbReference>
<dbReference type="RefSeq" id="WP_145719658.1">
    <property type="nucleotide sequence ID" value="NZ_BAAAFY010000003.1"/>
</dbReference>
<gene>
    <name evidence="1" type="ORF">LX66_5631</name>
</gene>
<dbReference type="OrthoDB" id="676708at2"/>
<proteinExistence type="predicted"/>
<sequence>MKAFTIKHNANRYDVLPLHGHSQRYKVNVDGLDVYYEPDLDGYLRPEVTGGNGVNISLLLDLADRIQVTVKNE</sequence>
<accession>A0A562SIC2</accession>
<comment type="caution">
    <text evidence="1">The sequence shown here is derived from an EMBL/GenBank/DDBJ whole genome shotgun (WGS) entry which is preliminary data.</text>
</comment>
<evidence type="ECO:0000313" key="1">
    <source>
        <dbReference type="EMBL" id="TWI81025.1"/>
    </source>
</evidence>
<reference evidence="1 2" key="1">
    <citation type="journal article" date="2013" name="Stand. Genomic Sci.">
        <title>Genomic Encyclopedia of Type Strains, Phase I: The one thousand microbial genomes (KMG-I) project.</title>
        <authorList>
            <person name="Kyrpides N.C."/>
            <person name="Woyke T."/>
            <person name="Eisen J.A."/>
            <person name="Garrity G."/>
            <person name="Lilburn T.G."/>
            <person name="Beck B.J."/>
            <person name="Whitman W.B."/>
            <person name="Hugenholtz P."/>
            <person name="Klenk H.P."/>
        </authorList>
    </citation>
    <scope>NUCLEOTIDE SEQUENCE [LARGE SCALE GENOMIC DNA]</scope>
    <source>
        <strain evidence="1 2">DSM 13484</strain>
    </source>
</reference>
<name>A0A562SIC2_CHIJA</name>